<proteinExistence type="predicted"/>
<dbReference type="Proteomes" id="UP001168620">
    <property type="component" value="Unassembled WGS sequence"/>
</dbReference>
<organism evidence="1 2">
    <name type="scientific">Nocardioides oceani</name>
    <dbReference type="NCBI Taxonomy" id="3058369"/>
    <lineage>
        <taxon>Bacteria</taxon>
        <taxon>Bacillati</taxon>
        <taxon>Actinomycetota</taxon>
        <taxon>Actinomycetes</taxon>
        <taxon>Propionibacteriales</taxon>
        <taxon>Nocardioidaceae</taxon>
        <taxon>Nocardioides</taxon>
    </lineage>
</organism>
<comment type="caution">
    <text evidence="1">The sequence shown here is derived from an EMBL/GenBank/DDBJ whole genome shotgun (WGS) entry which is preliminary data.</text>
</comment>
<accession>A0ABT8FMF7</accession>
<dbReference type="EMBL" id="JAUHJQ010000032">
    <property type="protein sequence ID" value="MDN4175846.1"/>
    <property type="molecule type" value="Genomic_DNA"/>
</dbReference>
<gene>
    <name evidence="1" type="ORF">QWY28_23015</name>
</gene>
<protein>
    <recommendedName>
        <fullName evidence="3">Threonine transporter</fullName>
    </recommendedName>
</protein>
<dbReference type="InterPro" id="IPR046904">
    <property type="entry name" value="ABC-3C_MC2"/>
</dbReference>
<name>A0ABT8FMF7_9ACTN</name>
<evidence type="ECO:0000313" key="1">
    <source>
        <dbReference type="EMBL" id="MDN4175846.1"/>
    </source>
</evidence>
<sequence>MLLTEAFPAHLDLNRLVLLDHSLLHSADLGGPESLHPPLPIRAGELGVKRRTIEGGLEVMIRAGLAHMDVGADGIQFRASDDAEGFVSLLATSYAGALHERASWVVSRFGSLEETALRQEMRDVSAHWSEEFEQRDLTEEANF</sequence>
<evidence type="ECO:0008006" key="3">
    <source>
        <dbReference type="Google" id="ProtNLM"/>
    </source>
</evidence>
<dbReference type="Pfam" id="PF20288">
    <property type="entry name" value="MC2"/>
    <property type="match status" value="1"/>
</dbReference>
<evidence type="ECO:0000313" key="2">
    <source>
        <dbReference type="Proteomes" id="UP001168620"/>
    </source>
</evidence>
<keyword evidence="2" id="KW-1185">Reference proteome</keyword>
<reference evidence="1" key="1">
    <citation type="submission" date="2023-06" db="EMBL/GenBank/DDBJ databases">
        <title>Draft genome sequence of Nocardioides sp. SOB77.</title>
        <authorList>
            <person name="Zhang G."/>
        </authorList>
    </citation>
    <scope>NUCLEOTIDE SEQUENCE</scope>
    <source>
        <strain evidence="1">SOB77</strain>
    </source>
</reference>